<gene>
    <name evidence="1" type="ORF">TRAPUB_9936</name>
</gene>
<dbReference type="EMBL" id="MNAD01000399">
    <property type="protein sequence ID" value="OJT13514.1"/>
    <property type="molecule type" value="Genomic_DNA"/>
</dbReference>
<dbReference type="OMA" id="CHNELAR"/>
<dbReference type="AlphaFoldDB" id="A0A1M2W0Y6"/>
<evidence type="ECO:0000313" key="2">
    <source>
        <dbReference type="Proteomes" id="UP000184267"/>
    </source>
</evidence>
<name>A0A1M2W0Y6_TRAPU</name>
<dbReference type="Proteomes" id="UP000184267">
    <property type="component" value="Unassembled WGS sequence"/>
</dbReference>
<organism evidence="1 2">
    <name type="scientific">Trametes pubescens</name>
    <name type="common">White-rot fungus</name>
    <dbReference type="NCBI Taxonomy" id="154538"/>
    <lineage>
        <taxon>Eukaryota</taxon>
        <taxon>Fungi</taxon>
        <taxon>Dikarya</taxon>
        <taxon>Basidiomycota</taxon>
        <taxon>Agaricomycotina</taxon>
        <taxon>Agaricomycetes</taxon>
        <taxon>Polyporales</taxon>
        <taxon>Polyporaceae</taxon>
        <taxon>Trametes</taxon>
    </lineage>
</organism>
<reference evidence="1 2" key="1">
    <citation type="submission" date="2016-10" db="EMBL/GenBank/DDBJ databases">
        <title>Genome sequence of the basidiomycete white-rot fungus Trametes pubescens.</title>
        <authorList>
            <person name="Makela M.R."/>
            <person name="Granchi Z."/>
            <person name="Peng M."/>
            <person name="De Vries R.P."/>
            <person name="Grigoriev I."/>
            <person name="Riley R."/>
            <person name="Hilden K."/>
        </authorList>
    </citation>
    <scope>NUCLEOTIDE SEQUENCE [LARGE SCALE GENOMIC DNA]</scope>
    <source>
        <strain evidence="1 2">FBCC735</strain>
    </source>
</reference>
<sequence>MEQDDDAELERLKAVLRHTPDVTEVRVAGSPTGIARLPPPPPEARAHTAPFLLGWARTGKWQRLFCSACVAIREEQLADRPWVPIVSNDCHNELARRTGGCHIADIWAVRPDLPLWSDDISSEYQERLPIVNIIMIKTTVGLAWFGPTEAQYAWLKDVLGEPKWFRYPYSLQGFRDQRLVCPGI</sequence>
<dbReference type="OrthoDB" id="2753997at2759"/>
<evidence type="ECO:0000313" key="1">
    <source>
        <dbReference type="EMBL" id="OJT13514.1"/>
    </source>
</evidence>
<accession>A0A1M2W0Y6</accession>
<proteinExistence type="predicted"/>
<keyword evidence="2" id="KW-1185">Reference proteome</keyword>
<comment type="caution">
    <text evidence="1">The sequence shown here is derived from an EMBL/GenBank/DDBJ whole genome shotgun (WGS) entry which is preliminary data.</text>
</comment>
<protein>
    <submittedName>
        <fullName evidence="1">Uncharacterized protein</fullName>
    </submittedName>
</protein>